<dbReference type="EMBL" id="CAUYUJ010000081">
    <property type="protein sequence ID" value="CAK0788559.1"/>
    <property type="molecule type" value="Genomic_DNA"/>
</dbReference>
<protein>
    <recommendedName>
        <fullName evidence="3">Anaphase-promoting complex subunit 1</fullName>
    </recommendedName>
</protein>
<accession>A0ABN9P782</accession>
<reference evidence="1" key="1">
    <citation type="submission" date="2023-10" db="EMBL/GenBank/DDBJ databases">
        <authorList>
            <person name="Chen Y."/>
            <person name="Shah S."/>
            <person name="Dougan E. K."/>
            <person name="Thang M."/>
            <person name="Chan C."/>
        </authorList>
    </citation>
    <scope>NUCLEOTIDE SEQUENCE [LARGE SCALE GENOMIC DNA]</scope>
</reference>
<feature type="non-terminal residue" evidence="1">
    <location>
        <position position="1"/>
    </location>
</feature>
<keyword evidence="2" id="KW-1185">Reference proteome</keyword>
<evidence type="ECO:0000313" key="1">
    <source>
        <dbReference type="EMBL" id="CAK0788559.1"/>
    </source>
</evidence>
<name>A0ABN9P782_9DINO</name>
<organism evidence="1 2">
    <name type="scientific">Prorocentrum cordatum</name>
    <dbReference type="NCBI Taxonomy" id="2364126"/>
    <lineage>
        <taxon>Eukaryota</taxon>
        <taxon>Sar</taxon>
        <taxon>Alveolata</taxon>
        <taxon>Dinophyceae</taxon>
        <taxon>Prorocentrales</taxon>
        <taxon>Prorocentraceae</taxon>
        <taxon>Prorocentrum</taxon>
    </lineage>
</organism>
<gene>
    <name evidence="1" type="ORF">PCOR1329_LOCUS418</name>
</gene>
<comment type="caution">
    <text evidence="1">The sequence shown here is derived from an EMBL/GenBank/DDBJ whole genome shotgun (WGS) entry which is preliminary data.</text>
</comment>
<sequence length="190" mass="19822">SSRLMLLWSGGGGAEAHLHLCSVELPLAVPGAPVEPQLKAARLRVGGLRPEGASPSARGHFVHCQVYSPGRVAALALLEDDSGEAPSAAGTRAVVCLVEVPEQSFKHVASLAGGPGQLDSLVPATALSELPEGDVRMSAPLPSCYAWASAMRVTSSRGVCSVYAWRARRLLTLDLEADPEDDCDDDEAVD</sequence>
<dbReference type="Proteomes" id="UP001189429">
    <property type="component" value="Unassembled WGS sequence"/>
</dbReference>
<proteinExistence type="predicted"/>
<evidence type="ECO:0008006" key="3">
    <source>
        <dbReference type="Google" id="ProtNLM"/>
    </source>
</evidence>
<evidence type="ECO:0000313" key="2">
    <source>
        <dbReference type="Proteomes" id="UP001189429"/>
    </source>
</evidence>